<dbReference type="Gene3D" id="3.40.50.720">
    <property type="entry name" value="NAD(P)-binding Rossmann-like Domain"/>
    <property type="match status" value="1"/>
</dbReference>
<sequence>MWVWVLFACLILIAAFLILLRFIKVSTKWNRSPVCLVGKTAIVTGANCGIGFYTAQDLATRGARVILACRSKARAEEARRQIIQATHNQNVHVRIVDFASLKSVREFAKEINSSEERLDILVNNAGAIIFEDDITEDGLSRSMQVNHFGQFLLTVLLIDLLKKSKPSRIVHVSSSSVSHGQIHLDNLNYFSNSRIARLTFSNYGQSKLCNLSTTNELAKRLRGSGITVNSLDPGAVQTEITRDLNIITQKLYQYLASFFKNSEEGAQTSIYLATSDDVQDVTGKYFYNCALSEMPSTAIDSSVNRKVWEKSAELVQLPKKESTL</sequence>
<dbReference type="GO" id="GO:0016491">
    <property type="term" value="F:oxidoreductase activity"/>
    <property type="evidence" value="ECO:0007669"/>
    <property type="project" value="UniProtKB-KW"/>
</dbReference>
<dbReference type="PANTHER" id="PTHR43157">
    <property type="entry name" value="PHOSPHATIDYLINOSITOL-GLYCAN BIOSYNTHESIS CLASS F PROTEIN-RELATED"/>
    <property type="match status" value="1"/>
</dbReference>
<dbReference type="Proteomes" id="UP000327044">
    <property type="component" value="Unassembled WGS sequence"/>
</dbReference>
<evidence type="ECO:0000313" key="2">
    <source>
        <dbReference type="EMBL" id="KAB0799020.1"/>
    </source>
</evidence>
<comment type="caution">
    <text evidence="2">The sequence shown here is derived from an EMBL/GenBank/DDBJ whole genome shotgun (WGS) entry which is preliminary data.</text>
</comment>
<keyword evidence="3" id="KW-1185">Reference proteome</keyword>
<dbReference type="InParanoid" id="A0A5N4ANW6"/>
<gene>
    <name evidence="2" type="ORF">PPYR_06900</name>
</gene>
<evidence type="ECO:0000313" key="3">
    <source>
        <dbReference type="Proteomes" id="UP000327044"/>
    </source>
</evidence>
<dbReference type="InterPro" id="IPR036291">
    <property type="entry name" value="NAD(P)-bd_dom_sf"/>
</dbReference>
<evidence type="ECO:0000256" key="1">
    <source>
        <dbReference type="ARBA" id="ARBA00023002"/>
    </source>
</evidence>
<dbReference type="Pfam" id="PF00106">
    <property type="entry name" value="adh_short"/>
    <property type="match status" value="1"/>
</dbReference>
<dbReference type="SUPFAM" id="SSF51735">
    <property type="entry name" value="NAD(P)-binding Rossmann-fold domains"/>
    <property type="match status" value="1"/>
</dbReference>
<dbReference type="OrthoDB" id="191139at2759"/>
<proteinExistence type="predicted"/>
<protein>
    <submittedName>
        <fullName evidence="2">Uncharacterized protein</fullName>
    </submittedName>
</protein>
<dbReference type="AlphaFoldDB" id="A0A5N4ANW6"/>
<organism evidence="2 3">
    <name type="scientific">Photinus pyralis</name>
    <name type="common">Common eastern firefly</name>
    <name type="synonym">Lampyris pyralis</name>
    <dbReference type="NCBI Taxonomy" id="7054"/>
    <lineage>
        <taxon>Eukaryota</taxon>
        <taxon>Metazoa</taxon>
        <taxon>Ecdysozoa</taxon>
        <taxon>Arthropoda</taxon>
        <taxon>Hexapoda</taxon>
        <taxon>Insecta</taxon>
        <taxon>Pterygota</taxon>
        <taxon>Neoptera</taxon>
        <taxon>Endopterygota</taxon>
        <taxon>Coleoptera</taxon>
        <taxon>Polyphaga</taxon>
        <taxon>Elateriformia</taxon>
        <taxon>Elateroidea</taxon>
        <taxon>Lampyridae</taxon>
        <taxon>Lampyrinae</taxon>
        <taxon>Photinus</taxon>
    </lineage>
</organism>
<keyword evidence="1" id="KW-0560">Oxidoreductase</keyword>
<dbReference type="PRINTS" id="PR00081">
    <property type="entry name" value="GDHRDH"/>
</dbReference>
<name>A0A5N4ANW6_PHOPY</name>
<reference evidence="2 3" key="1">
    <citation type="journal article" date="2018" name="Elife">
        <title>Firefly genomes illuminate parallel origins of bioluminescence in beetles.</title>
        <authorList>
            <person name="Fallon T.R."/>
            <person name="Lower S.E."/>
            <person name="Chang C.H."/>
            <person name="Bessho-Uehara M."/>
            <person name="Martin G.J."/>
            <person name="Bewick A.J."/>
            <person name="Behringer M."/>
            <person name="Debat H.J."/>
            <person name="Wong I."/>
            <person name="Day J.C."/>
            <person name="Suvorov A."/>
            <person name="Silva C.J."/>
            <person name="Stanger-Hall K.F."/>
            <person name="Hall D.W."/>
            <person name="Schmitz R.J."/>
            <person name="Nelson D.R."/>
            <person name="Lewis S.M."/>
            <person name="Shigenobu S."/>
            <person name="Bybee S.M."/>
            <person name="Larracuente A.M."/>
            <person name="Oba Y."/>
            <person name="Weng J.K."/>
        </authorList>
    </citation>
    <scope>NUCLEOTIDE SEQUENCE [LARGE SCALE GENOMIC DNA]</scope>
    <source>
        <strain evidence="2">1611_PpyrPB1</strain>
        <tissue evidence="2">Whole body</tissue>
    </source>
</reference>
<dbReference type="PANTHER" id="PTHR43157:SF31">
    <property type="entry name" value="PHOSPHATIDYLINOSITOL-GLYCAN BIOSYNTHESIS CLASS F PROTEIN"/>
    <property type="match status" value="1"/>
</dbReference>
<dbReference type="EMBL" id="VVIM01000005">
    <property type="protein sequence ID" value="KAB0799020.1"/>
    <property type="molecule type" value="Genomic_DNA"/>
</dbReference>
<dbReference type="InterPro" id="IPR002347">
    <property type="entry name" value="SDR_fam"/>
</dbReference>
<accession>A0A5N4ANW6</accession>